<comment type="caution">
    <text evidence="2">The sequence shown here is derived from an EMBL/GenBank/DDBJ whole genome shotgun (WGS) entry which is preliminary data.</text>
</comment>
<feature type="compositionally biased region" description="Pro residues" evidence="1">
    <location>
        <begin position="688"/>
        <end position="700"/>
    </location>
</feature>
<feature type="region of interest" description="Disordered" evidence="1">
    <location>
        <begin position="585"/>
        <end position="644"/>
    </location>
</feature>
<accession>A0A835XUW1</accession>
<feature type="region of interest" description="Disordered" evidence="1">
    <location>
        <begin position="115"/>
        <end position="463"/>
    </location>
</feature>
<reference evidence="2" key="1">
    <citation type="journal article" date="2020" name="bioRxiv">
        <title>Comparative genomics of Chlamydomonas.</title>
        <authorList>
            <person name="Craig R.J."/>
            <person name="Hasan A.R."/>
            <person name="Ness R.W."/>
            <person name="Keightley P.D."/>
        </authorList>
    </citation>
    <scope>NUCLEOTIDE SEQUENCE</scope>
    <source>
        <strain evidence="2">CCAP 11/70</strain>
    </source>
</reference>
<evidence type="ECO:0000313" key="3">
    <source>
        <dbReference type="Proteomes" id="UP000612055"/>
    </source>
</evidence>
<evidence type="ECO:0000313" key="2">
    <source>
        <dbReference type="EMBL" id="KAG2487310.1"/>
    </source>
</evidence>
<feature type="compositionally biased region" description="Low complexity" evidence="1">
    <location>
        <begin position="369"/>
        <end position="379"/>
    </location>
</feature>
<name>A0A835XUW1_9CHLO</name>
<dbReference type="Proteomes" id="UP000612055">
    <property type="component" value="Unassembled WGS sequence"/>
</dbReference>
<feature type="compositionally biased region" description="Low complexity" evidence="1">
    <location>
        <begin position="863"/>
        <end position="876"/>
    </location>
</feature>
<dbReference type="AlphaFoldDB" id="A0A835XUW1"/>
<gene>
    <name evidence="2" type="ORF">HYH03_014027</name>
</gene>
<feature type="region of interest" description="Disordered" evidence="1">
    <location>
        <begin position="905"/>
        <end position="929"/>
    </location>
</feature>
<keyword evidence="3" id="KW-1185">Reference proteome</keyword>
<feature type="region of interest" description="Disordered" evidence="1">
    <location>
        <begin position="499"/>
        <end position="526"/>
    </location>
</feature>
<feature type="compositionally biased region" description="Low complexity" evidence="1">
    <location>
        <begin position="516"/>
        <end position="526"/>
    </location>
</feature>
<feature type="compositionally biased region" description="Low complexity" evidence="1">
    <location>
        <begin position="587"/>
        <end position="598"/>
    </location>
</feature>
<sequence length="929" mass="93892">MYPRPLTPINGTAADDDEAQPGGNNSSQGRLLQRAATGSDVGGFEDLAALLERSGGFEPAMASSGQRAQLLAMGAHLAARLADIRAHKAELAREELAVARAVAVLRRAVLEDLRQSQQQQGRRQPEQPPDDDGGQRRRRQEQESQELLAGVEPRQPHMGPRQWPHGHGEEEAMVEEDQRLLLQKGGRRRHEGPAGEQRGQRQEGQEPGLDGARDVAAAGADGGQRRGAGTAIIPDARPGHAPTDHEPHRSRSCVTALSEDYEDLAGSGRRRRGPYAAGGGMAAPNRSLTAPPAVCAAAPQSTSADDLQSPPAMPLLGSRLPYNGAPPVLAEGDAEGPSTEGGATPQLRLAEGGVAVAPPPPPSRRRIMSASGASSAGDAAGAGAGPGSPRTGGPGHPSSPEAPMPLPTPSRQARWHAIMAPLPATAHARETAWGLGPGPGPTGPEPEQVPYEARAGPGPEHSAAPIASAVAEPARQLASRLQAIQRSFTEAVATAAAASGVRRAYSGPLPPQAGSRKAQGPPKAAAAACEARPAAKAARGEAAAFRPGCAEGLVAADAPGGQAPAPGGLVVLAAAAATLKLQATQSAPAAPVRRAPTASQPLDPSASPRGGRESADSPLQWPTAVGPLQWPTAVGPRQAHPCPAPGALAAAVALQAEAAVRTGLHRAQSGPDRDYRALHAAAAASAPPHAPPPLQPPPLPSSLLRRTSPPSPRPSAAGQQRQTSETAQGAGPGPGPGPSGSGLAGAAGRSPCKRPAERWSEDGSPVGAQQPRDGEGASAVGEDAGEGLSWQRHLQLQLRRRGVEECVKITPSSGDGGALAPAAVQVNMDTTARQRTRRPVNTAKIAAAAAIATVAAAAEAAMAAAGTRAGAASGGASDDDDGGDCAPLDAPVFPARGETLAALAARHGAAARAEGTGAADEPRAKRQRG</sequence>
<evidence type="ECO:0000256" key="1">
    <source>
        <dbReference type="SAM" id="MobiDB-lite"/>
    </source>
</evidence>
<feature type="compositionally biased region" description="Low complexity" evidence="1">
    <location>
        <begin position="905"/>
        <end position="919"/>
    </location>
</feature>
<feature type="region of interest" description="Disordered" evidence="1">
    <location>
        <begin position="1"/>
        <end position="29"/>
    </location>
</feature>
<organism evidence="2 3">
    <name type="scientific">Edaphochlamys debaryana</name>
    <dbReference type="NCBI Taxonomy" id="47281"/>
    <lineage>
        <taxon>Eukaryota</taxon>
        <taxon>Viridiplantae</taxon>
        <taxon>Chlorophyta</taxon>
        <taxon>core chlorophytes</taxon>
        <taxon>Chlorophyceae</taxon>
        <taxon>CS clade</taxon>
        <taxon>Chlamydomonadales</taxon>
        <taxon>Chlamydomonadales incertae sedis</taxon>
        <taxon>Edaphochlamys</taxon>
    </lineage>
</organism>
<feature type="region of interest" description="Disordered" evidence="1">
    <location>
        <begin position="863"/>
        <end position="891"/>
    </location>
</feature>
<dbReference type="EMBL" id="JAEHOE010000098">
    <property type="protein sequence ID" value="KAG2487310.1"/>
    <property type="molecule type" value="Genomic_DNA"/>
</dbReference>
<feature type="compositionally biased region" description="Low complexity" evidence="1">
    <location>
        <begin position="678"/>
        <end position="687"/>
    </location>
</feature>
<feature type="compositionally biased region" description="Basic and acidic residues" evidence="1">
    <location>
        <begin position="920"/>
        <end position="929"/>
    </location>
</feature>
<feature type="region of interest" description="Disordered" evidence="1">
    <location>
        <begin position="662"/>
        <end position="788"/>
    </location>
</feature>
<feature type="compositionally biased region" description="Low complexity" evidence="1">
    <location>
        <begin position="205"/>
        <end position="219"/>
    </location>
</feature>
<feature type="compositionally biased region" description="Gly residues" evidence="1">
    <location>
        <begin position="380"/>
        <end position="395"/>
    </location>
</feature>
<protein>
    <submittedName>
        <fullName evidence="2">Uncharacterized protein</fullName>
    </submittedName>
</protein>
<proteinExistence type="predicted"/>